<dbReference type="SFLD" id="SFLDS00003">
    <property type="entry name" value="Haloacid_Dehalogenase"/>
    <property type="match status" value="1"/>
</dbReference>
<dbReference type="Gene3D" id="3.40.50.1000">
    <property type="entry name" value="HAD superfamily/HAD-like"/>
    <property type="match status" value="1"/>
</dbReference>
<dbReference type="SFLD" id="SFLDG01140">
    <property type="entry name" value="C2.B:_Phosphomannomutase_and_P"/>
    <property type="match status" value="1"/>
</dbReference>
<dbReference type="PANTHER" id="PTHR10000">
    <property type="entry name" value="PHOSPHOSERINE PHOSPHATASE"/>
    <property type="match status" value="1"/>
</dbReference>
<dbReference type="RefSeq" id="WP_118900243.1">
    <property type="nucleotide sequence ID" value="NZ_QOCR01000001.1"/>
</dbReference>
<dbReference type="CDD" id="cd07516">
    <property type="entry name" value="HAD_Pase"/>
    <property type="match status" value="1"/>
</dbReference>
<dbReference type="PANTHER" id="PTHR10000:SF8">
    <property type="entry name" value="HAD SUPERFAMILY HYDROLASE-LIKE, TYPE 3"/>
    <property type="match status" value="1"/>
</dbReference>
<dbReference type="EMBL" id="QOCR01000001">
    <property type="protein sequence ID" value="RHW52319.1"/>
    <property type="molecule type" value="Genomic_DNA"/>
</dbReference>
<dbReference type="GO" id="GO:0005829">
    <property type="term" value="C:cytosol"/>
    <property type="evidence" value="ECO:0007669"/>
    <property type="project" value="TreeGrafter"/>
</dbReference>
<dbReference type="NCBIfam" id="TIGR01484">
    <property type="entry name" value="HAD-SF-IIB"/>
    <property type="match status" value="2"/>
</dbReference>
<accession>A0A3R6WBU7</accession>
<dbReference type="OrthoDB" id="9790031at2"/>
<dbReference type="Gene3D" id="3.30.1240.10">
    <property type="match status" value="1"/>
</dbReference>
<protein>
    <submittedName>
        <fullName evidence="1">HAD family phosphatase</fullName>
    </submittedName>
</protein>
<evidence type="ECO:0000313" key="2">
    <source>
        <dbReference type="Proteomes" id="UP000284109"/>
    </source>
</evidence>
<dbReference type="InterPro" id="IPR006379">
    <property type="entry name" value="HAD-SF_hydro_IIB"/>
</dbReference>
<dbReference type="GO" id="GO:0016791">
    <property type="term" value="F:phosphatase activity"/>
    <property type="evidence" value="ECO:0007669"/>
    <property type="project" value="TreeGrafter"/>
</dbReference>
<organism evidence="1 2">
    <name type="scientific">Bombilactobacillus bombi</name>
    <dbReference type="NCBI Taxonomy" id="1303590"/>
    <lineage>
        <taxon>Bacteria</taxon>
        <taxon>Bacillati</taxon>
        <taxon>Bacillota</taxon>
        <taxon>Bacilli</taxon>
        <taxon>Lactobacillales</taxon>
        <taxon>Lactobacillaceae</taxon>
        <taxon>Bombilactobacillus</taxon>
    </lineage>
</organism>
<gene>
    <name evidence="1" type="ORF">DS831_03060</name>
</gene>
<keyword evidence="2" id="KW-1185">Reference proteome</keyword>
<evidence type="ECO:0000313" key="1">
    <source>
        <dbReference type="EMBL" id="RHW52319.1"/>
    </source>
</evidence>
<proteinExistence type="predicted"/>
<dbReference type="AlphaFoldDB" id="A0A3R6WBU7"/>
<dbReference type="GO" id="GO:0000287">
    <property type="term" value="F:magnesium ion binding"/>
    <property type="evidence" value="ECO:0007669"/>
    <property type="project" value="TreeGrafter"/>
</dbReference>
<sequence length="270" mass="29043">MTIRLLAVDVDDTLLDSQGKLLPSTKKAVAACLEQGIKVVLCSGRPLAGLTPYLQALNISGSQQYAITYNGAIIEAAAGDIISKKLVNNQWYRQLTAFSQEHKIPFNVVAPDSQIYTADHDVNWLTVVQAWENSAGVFIRKPDELPADFVIAKGLFVGDSSLLDQIEPTVEQAFGQDLSVVRSGPNFLEVMHLGVNKGVALQQLTQHLNLSAAEVMAVGDEKNDLPMFEFAGTAVAMGNGTDLAKQHADFVTGTNDEDGLAAAIEKYALN</sequence>
<dbReference type="Proteomes" id="UP000284109">
    <property type="component" value="Unassembled WGS sequence"/>
</dbReference>
<dbReference type="SFLD" id="SFLDG01144">
    <property type="entry name" value="C2.B.4:_PGP_Like"/>
    <property type="match status" value="1"/>
</dbReference>
<dbReference type="InterPro" id="IPR000150">
    <property type="entry name" value="Cof"/>
</dbReference>
<dbReference type="Pfam" id="PF08282">
    <property type="entry name" value="Hydrolase_3"/>
    <property type="match status" value="1"/>
</dbReference>
<dbReference type="NCBIfam" id="TIGR00099">
    <property type="entry name" value="Cof-subfamily"/>
    <property type="match status" value="1"/>
</dbReference>
<dbReference type="InterPro" id="IPR036412">
    <property type="entry name" value="HAD-like_sf"/>
</dbReference>
<comment type="caution">
    <text evidence="1">The sequence shown here is derived from an EMBL/GenBank/DDBJ whole genome shotgun (WGS) entry which is preliminary data.</text>
</comment>
<dbReference type="SUPFAM" id="SSF56784">
    <property type="entry name" value="HAD-like"/>
    <property type="match status" value="1"/>
</dbReference>
<reference evidence="1 2" key="1">
    <citation type="submission" date="2018-07" db="EMBL/GenBank/DDBJ databases">
        <title>Genome sequences of six Lactobacillus spp. isolated from bumble bee guts.</title>
        <authorList>
            <person name="Motta E.V.S."/>
            <person name="Moran N.A."/>
        </authorList>
    </citation>
    <scope>NUCLEOTIDE SEQUENCE [LARGE SCALE GENOMIC DNA]</scope>
    <source>
        <strain evidence="1 2">BI-1.1</strain>
    </source>
</reference>
<name>A0A3R6WBU7_9LACO</name>
<dbReference type="InterPro" id="IPR023214">
    <property type="entry name" value="HAD_sf"/>
</dbReference>